<dbReference type="PANTHER" id="PTHR48017">
    <property type="entry name" value="OS05G0424000 PROTEIN-RELATED"/>
    <property type="match status" value="1"/>
</dbReference>
<protein>
    <submittedName>
        <fullName evidence="12">Amino acid transporter, transmembrane domain</fullName>
    </submittedName>
</protein>
<keyword evidence="6" id="KW-0029">Amino-acid transport</keyword>
<keyword evidence="8 10" id="KW-0472">Membrane</keyword>
<evidence type="ECO:0000313" key="12">
    <source>
        <dbReference type="EMBL" id="KAK6934672.1"/>
    </source>
</evidence>
<feature type="transmembrane region" description="Helical" evidence="10">
    <location>
        <begin position="442"/>
        <end position="468"/>
    </location>
</feature>
<dbReference type="GO" id="GO:0005886">
    <property type="term" value="C:plasma membrane"/>
    <property type="evidence" value="ECO:0007669"/>
    <property type="project" value="UniProtKB-SubCell"/>
</dbReference>
<dbReference type="Proteomes" id="UP001370490">
    <property type="component" value="Unassembled WGS sequence"/>
</dbReference>
<dbReference type="GO" id="GO:0015293">
    <property type="term" value="F:symporter activity"/>
    <property type="evidence" value="ECO:0007669"/>
    <property type="project" value="UniProtKB-KW"/>
</dbReference>
<feature type="transmembrane region" description="Helical" evidence="10">
    <location>
        <begin position="284"/>
        <end position="303"/>
    </location>
</feature>
<feature type="transmembrane region" description="Helical" evidence="10">
    <location>
        <begin position="126"/>
        <end position="145"/>
    </location>
</feature>
<evidence type="ECO:0000313" key="13">
    <source>
        <dbReference type="Proteomes" id="UP001370490"/>
    </source>
</evidence>
<evidence type="ECO:0000256" key="6">
    <source>
        <dbReference type="ARBA" id="ARBA00022970"/>
    </source>
</evidence>
<evidence type="ECO:0000256" key="8">
    <source>
        <dbReference type="ARBA" id="ARBA00023136"/>
    </source>
</evidence>
<comment type="caution">
    <text evidence="12">The sequence shown here is derived from an EMBL/GenBank/DDBJ whole genome shotgun (WGS) entry which is preliminary data.</text>
</comment>
<accession>A0AAN8VS09</accession>
<reference evidence="12 13" key="1">
    <citation type="submission" date="2023-12" db="EMBL/GenBank/DDBJ databases">
        <title>A high-quality genome assembly for Dillenia turbinata (Dilleniales).</title>
        <authorList>
            <person name="Chanderbali A."/>
        </authorList>
    </citation>
    <scope>NUCLEOTIDE SEQUENCE [LARGE SCALE GENOMIC DNA]</scope>
    <source>
        <strain evidence="12">LSX21</strain>
        <tissue evidence="12">Leaf</tissue>
    </source>
</reference>
<feature type="transmembrane region" description="Helical" evidence="10">
    <location>
        <begin position="411"/>
        <end position="430"/>
    </location>
</feature>
<proteinExistence type="inferred from homology"/>
<organism evidence="12 13">
    <name type="scientific">Dillenia turbinata</name>
    <dbReference type="NCBI Taxonomy" id="194707"/>
    <lineage>
        <taxon>Eukaryota</taxon>
        <taxon>Viridiplantae</taxon>
        <taxon>Streptophyta</taxon>
        <taxon>Embryophyta</taxon>
        <taxon>Tracheophyta</taxon>
        <taxon>Spermatophyta</taxon>
        <taxon>Magnoliopsida</taxon>
        <taxon>eudicotyledons</taxon>
        <taxon>Gunneridae</taxon>
        <taxon>Pentapetalae</taxon>
        <taxon>Dilleniales</taxon>
        <taxon>Dilleniaceae</taxon>
        <taxon>Dillenia</taxon>
    </lineage>
</organism>
<sequence length="473" mass="52221">FSYIAASPDTIEQINMAVQKPLEIADGSVDDDGHQKRTGTLWTCVAHIITAVIGAGVLSLAWSTAQLGWIAGPITLLCFAIVTYISAYLMSDCYRSPHPVTGTRNYTYMNAVRVNLGKKQTWICGLLQYLSFYGCAIAYVITTATSMRAILKSNCYHKEGHNAPCSYGKTIFMLIFGVIQIVVSQIPDLHNLAWLSVVAAIMSFSYAFIGLALGFAEVIKNGRIMGNLGGVKASSTAEKLWLVFQALGDIAFAYPYSIILLEIQDTLKAPPPENQTMKKASMTAIFVTTFFYLCCGCFGYAAFGSDTPGNLLTGFGFFEPYWLVDFANACIVLHLIGGYQIFSQPIFAFIEGWLARKFPNSGFVNNFYKFKLPLLPAVELKLLRLCSRTLYVISTTVIALIFPYFNQVLGVLGAVGFWPLAIYFPVEMYFAQKKIARWTRKWIVLESFSIVCLLVTIVALVGSVQGIISARFS</sequence>
<evidence type="ECO:0000256" key="3">
    <source>
        <dbReference type="ARBA" id="ARBA00022475"/>
    </source>
</evidence>
<feature type="transmembrane region" description="Helical" evidence="10">
    <location>
        <begin position="40"/>
        <end position="62"/>
    </location>
</feature>
<feature type="non-terminal residue" evidence="12">
    <location>
        <position position="1"/>
    </location>
</feature>
<name>A0AAN8VS09_9MAGN</name>
<evidence type="ECO:0000256" key="7">
    <source>
        <dbReference type="ARBA" id="ARBA00022989"/>
    </source>
</evidence>
<dbReference type="AlphaFoldDB" id="A0AAN8VS09"/>
<evidence type="ECO:0000259" key="11">
    <source>
        <dbReference type="Pfam" id="PF01490"/>
    </source>
</evidence>
<keyword evidence="3" id="KW-1003">Cell membrane</keyword>
<evidence type="ECO:0000256" key="1">
    <source>
        <dbReference type="ARBA" id="ARBA00004236"/>
    </source>
</evidence>
<dbReference type="InterPro" id="IPR013057">
    <property type="entry name" value="AA_transpt_TM"/>
</dbReference>
<evidence type="ECO:0000256" key="5">
    <source>
        <dbReference type="ARBA" id="ARBA00022847"/>
    </source>
</evidence>
<evidence type="ECO:0000256" key="2">
    <source>
        <dbReference type="ARBA" id="ARBA00022448"/>
    </source>
</evidence>
<comment type="similarity">
    <text evidence="9">Belongs to the amino acid/polyamine transporter 2 family. Amino acid/auxin permease (AAAP) (TC 2.A.18.2) subfamily.</text>
</comment>
<comment type="subcellular location">
    <subcellularLocation>
        <location evidence="1">Cell membrane</location>
    </subcellularLocation>
</comment>
<evidence type="ECO:0000256" key="4">
    <source>
        <dbReference type="ARBA" id="ARBA00022692"/>
    </source>
</evidence>
<keyword evidence="5" id="KW-0769">Symport</keyword>
<evidence type="ECO:0000256" key="10">
    <source>
        <dbReference type="SAM" id="Phobius"/>
    </source>
</evidence>
<feature type="domain" description="Amino acid transporter transmembrane" evidence="11">
    <location>
        <begin position="38"/>
        <end position="468"/>
    </location>
</feature>
<feature type="transmembrane region" description="Helical" evidence="10">
    <location>
        <begin position="389"/>
        <end position="405"/>
    </location>
</feature>
<dbReference type="Pfam" id="PF01490">
    <property type="entry name" value="Aa_trans"/>
    <property type="match status" value="1"/>
</dbReference>
<feature type="transmembrane region" description="Helical" evidence="10">
    <location>
        <begin position="166"/>
        <end position="186"/>
    </location>
</feature>
<keyword evidence="4 10" id="KW-0812">Transmembrane</keyword>
<dbReference type="EMBL" id="JBAMMX010000008">
    <property type="protein sequence ID" value="KAK6934672.1"/>
    <property type="molecule type" value="Genomic_DNA"/>
</dbReference>
<gene>
    <name evidence="12" type="ORF">RJ641_034827</name>
</gene>
<feature type="transmembrane region" description="Helical" evidence="10">
    <location>
        <begin position="323"/>
        <end position="342"/>
    </location>
</feature>
<keyword evidence="2" id="KW-0813">Transport</keyword>
<keyword evidence="13" id="KW-1185">Reference proteome</keyword>
<dbReference type="FunFam" id="1.20.1740.10:FF:000055">
    <property type="entry name" value="Amino acid permease 6"/>
    <property type="match status" value="1"/>
</dbReference>
<keyword evidence="7 10" id="KW-1133">Transmembrane helix</keyword>
<feature type="transmembrane region" description="Helical" evidence="10">
    <location>
        <begin position="192"/>
        <end position="216"/>
    </location>
</feature>
<feature type="transmembrane region" description="Helical" evidence="10">
    <location>
        <begin position="69"/>
        <end position="90"/>
    </location>
</feature>
<dbReference type="GO" id="GO:0006865">
    <property type="term" value="P:amino acid transport"/>
    <property type="evidence" value="ECO:0007669"/>
    <property type="project" value="UniProtKB-KW"/>
</dbReference>
<evidence type="ECO:0000256" key="9">
    <source>
        <dbReference type="ARBA" id="ARBA00061463"/>
    </source>
</evidence>